<dbReference type="SMART" id="SM00943">
    <property type="entry name" value="Prim-Pol"/>
    <property type="match status" value="1"/>
</dbReference>
<accession>A0ABQ3T2L6</accession>
<dbReference type="Proteomes" id="UP000608522">
    <property type="component" value="Unassembled WGS sequence"/>
</dbReference>
<protein>
    <recommendedName>
        <fullName evidence="1">CCHC-type domain-containing protein</fullName>
    </recommendedName>
</protein>
<evidence type="ECO:0000259" key="1">
    <source>
        <dbReference type="PROSITE" id="PS50158"/>
    </source>
</evidence>
<dbReference type="CDD" id="cd04859">
    <property type="entry name" value="Prim_Pol"/>
    <property type="match status" value="1"/>
</dbReference>
<dbReference type="PROSITE" id="PS50158">
    <property type="entry name" value="ZF_CCHC"/>
    <property type="match status" value="1"/>
</dbReference>
<comment type="caution">
    <text evidence="2">The sequence shown here is derived from an EMBL/GenBank/DDBJ whole genome shotgun (WGS) entry which is preliminary data.</text>
</comment>
<gene>
    <name evidence="2" type="ORF">Sspor_01840</name>
</gene>
<dbReference type="EMBL" id="BNED01000002">
    <property type="protein sequence ID" value="GHI74623.1"/>
    <property type="molecule type" value="Genomic_DNA"/>
</dbReference>
<feature type="domain" description="CCHC-type" evidence="1">
    <location>
        <begin position="81"/>
        <end position="95"/>
    </location>
</feature>
<name>A0ABQ3T2L6_9ACTN</name>
<organism evidence="2 3">
    <name type="scientific">Streptomyces spororaveus</name>
    <dbReference type="NCBI Taxonomy" id="284039"/>
    <lineage>
        <taxon>Bacteria</taxon>
        <taxon>Bacillati</taxon>
        <taxon>Actinomycetota</taxon>
        <taxon>Actinomycetes</taxon>
        <taxon>Kitasatosporales</taxon>
        <taxon>Streptomycetaceae</taxon>
        <taxon>Streptomyces</taxon>
    </lineage>
</organism>
<keyword evidence="3" id="KW-1185">Reference proteome</keyword>
<dbReference type="InterPro" id="IPR001878">
    <property type="entry name" value="Znf_CCHC"/>
</dbReference>
<reference evidence="3" key="1">
    <citation type="submission" date="2023-07" db="EMBL/GenBank/DDBJ databases">
        <title>Whole genome shotgun sequence of Streptomyces spororaveus NBRC 15456.</title>
        <authorList>
            <person name="Komaki H."/>
            <person name="Tamura T."/>
        </authorList>
    </citation>
    <scope>NUCLEOTIDE SEQUENCE [LARGE SCALE GENOMIC DNA]</scope>
    <source>
        <strain evidence="3">NBRC 15456</strain>
    </source>
</reference>
<evidence type="ECO:0000313" key="2">
    <source>
        <dbReference type="EMBL" id="GHI74623.1"/>
    </source>
</evidence>
<dbReference type="InterPro" id="IPR015330">
    <property type="entry name" value="DNA_primase/pol_bifunc_N"/>
</dbReference>
<dbReference type="Pfam" id="PF09250">
    <property type="entry name" value="Prim-Pol"/>
    <property type="match status" value="1"/>
</dbReference>
<proteinExistence type="predicted"/>
<sequence>MAPTRCARFPTDFASLCSSLSRFSRCEGKYMPSELRFSRSDSGQSTSERSVAGLRLARWCASNGWPVHPLAPGRKTPTANCRDCAEPGHTHTDCPCLQAGRWCHGFHAATLDYSRIEDWWTSNPALGVGVACGPADLVVIDIDAHASELPSRDRLLPGIPVGDAVDLRGLRTGFHSLAVLAALRGETSPAEDDATLRVRTPSGGMHVWYRATDGRQWQCSTGSGKRALAWQVDVRAHGGYIVAPGTSTPAGSYKPLGKIRQPAPLPAWLAQELQRTGHLPAPHIPAPRPVPPRARQAVLAAGGGQDRTSRLLTALLAEVTMCAEVAEGAGFTEKLNRAAYSLGGLVAAGHLTDAVAQEALRAAAAAARPGQEQRSAQIIRSGMAAGAKRPLHLGGRR</sequence>
<evidence type="ECO:0000313" key="3">
    <source>
        <dbReference type="Proteomes" id="UP000608522"/>
    </source>
</evidence>
<dbReference type="SUPFAM" id="SSF56747">
    <property type="entry name" value="Prim-pol domain"/>
    <property type="match status" value="1"/>
</dbReference>